<dbReference type="RefSeq" id="WP_113657498.1">
    <property type="nucleotide sequence ID" value="NZ_KZ845663.1"/>
</dbReference>
<comment type="caution">
    <text evidence="2">The sequence shown here is derived from an EMBL/GenBank/DDBJ whole genome shotgun (WGS) entry which is preliminary data.</text>
</comment>
<organism evidence="2 3">
    <name type="scientific">Thermoflavimicrobium daqui</name>
    <dbReference type="NCBI Taxonomy" id="2137476"/>
    <lineage>
        <taxon>Bacteria</taxon>
        <taxon>Bacillati</taxon>
        <taxon>Bacillota</taxon>
        <taxon>Bacilli</taxon>
        <taxon>Bacillales</taxon>
        <taxon>Thermoactinomycetaceae</taxon>
        <taxon>Thermoflavimicrobium</taxon>
    </lineage>
</organism>
<dbReference type="EMBL" id="QJKK01000001">
    <property type="protein sequence ID" value="RAL26894.1"/>
    <property type="molecule type" value="Genomic_DNA"/>
</dbReference>
<reference evidence="2 3" key="2">
    <citation type="submission" date="2018-06" db="EMBL/GenBank/DDBJ databases">
        <authorList>
            <person name="Zhirakovskaya E."/>
        </authorList>
    </citation>
    <scope>NUCLEOTIDE SEQUENCE [LARGE SCALE GENOMIC DNA]</scope>
    <source>
        <strain evidence="2 3">FBKL4.011</strain>
    </source>
</reference>
<dbReference type="InterPro" id="IPR018445">
    <property type="entry name" value="Put_Phosphate_transp_reg"/>
</dbReference>
<evidence type="ECO:0000256" key="1">
    <source>
        <dbReference type="ARBA" id="ARBA00008591"/>
    </source>
</evidence>
<dbReference type="PANTHER" id="PTHR37298:SF1">
    <property type="entry name" value="UPF0111 PROTEIN YKAA"/>
    <property type="match status" value="1"/>
</dbReference>
<dbReference type="InterPro" id="IPR052912">
    <property type="entry name" value="UPF0111_domain"/>
</dbReference>
<dbReference type="InterPro" id="IPR038078">
    <property type="entry name" value="PhoU-like_sf"/>
</dbReference>
<accession>A0A364K9D0</accession>
<dbReference type="Proteomes" id="UP000251213">
    <property type="component" value="Unassembled WGS sequence"/>
</dbReference>
<keyword evidence="3" id="KW-1185">Reference proteome</keyword>
<dbReference type="OrthoDB" id="9797568at2"/>
<evidence type="ECO:0000313" key="3">
    <source>
        <dbReference type="Proteomes" id="UP000251213"/>
    </source>
</evidence>
<protein>
    <submittedName>
        <fullName evidence="2">DUF47 domain-containing protein</fullName>
    </submittedName>
</protein>
<dbReference type="PANTHER" id="PTHR37298">
    <property type="entry name" value="UPF0111 PROTEIN YKAA"/>
    <property type="match status" value="1"/>
</dbReference>
<evidence type="ECO:0000313" key="2">
    <source>
        <dbReference type="EMBL" id="RAL26894.1"/>
    </source>
</evidence>
<name>A0A364K9D0_9BACL</name>
<proteinExistence type="inferred from homology"/>
<dbReference type="SUPFAM" id="SSF109755">
    <property type="entry name" value="PhoU-like"/>
    <property type="match status" value="1"/>
</dbReference>
<reference evidence="2 3" key="1">
    <citation type="submission" date="2018-06" db="EMBL/GenBank/DDBJ databases">
        <title>Thermoflavimicrobium daqus sp. nov., a thermophilic microbe isolated from Moutai-flavour Daqu.</title>
        <authorList>
            <person name="Wang X."/>
            <person name="Zhou H."/>
        </authorList>
    </citation>
    <scope>NUCLEOTIDE SEQUENCE [LARGE SCALE GENOMIC DNA]</scope>
    <source>
        <strain evidence="2 3">FBKL4.011</strain>
    </source>
</reference>
<dbReference type="AlphaFoldDB" id="A0A364K9D0"/>
<gene>
    <name evidence="2" type="ORF">DL897_02270</name>
</gene>
<comment type="similarity">
    <text evidence="1">Belongs to the UPF0111 family.</text>
</comment>
<dbReference type="Pfam" id="PF01865">
    <property type="entry name" value="PhoU_div"/>
    <property type="match status" value="1"/>
</dbReference>
<dbReference type="Gene3D" id="1.20.58.220">
    <property type="entry name" value="Phosphate transport system protein phou homolog 2, domain 2"/>
    <property type="match status" value="1"/>
</dbReference>
<sequence>MLFNRSKDQLFLQTMLEITNNIAEAVKLFHENVVTLEEKEKYAEQLKELEKKGDEYTHFLIKELNQTFVTPLDHEDILNLAYYLDDVLDGIEACSARLVYMRVNEPTSYLHQFAEILSKCAKLLQEAFKALDKKDYKTIQSISVEINDLENEGDRLMREGIGQLFKKPTDPIHVITMKEIYERLEYITDSFEDVMNVMESVVMKYA</sequence>